<sequence>MNRTSTRTALLDAKDVREWAGSVSDFSGGLETALLFEGLRQKELLIEANWPSLRAYVDAQLHDISLGNRRSPLSPKTTAASDAE</sequence>
<protein>
    <submittedName>
        <fullName evidence="1">Uncharacterized protein</fullName>
    </submittedName>
</protein>
<proteinExistence type="predicted"/>
<accession>A0ABX5XI14</accession>
<dbReference type="Proteomes" id="UP000318081">
    <property type="component" value="Chromosome"/>
</dbReference>
<evidence type="ECO:0000313" key="2">
    <source>
        <dbReference type="Proteomes" id="UP000318081"/>
    </source>
</evidence>
<dbReference type="EMBL" id="CP036432">
    <property type="protein sequence ID" value="QDV81432.1"/>
    <property type="molecule type" value="Genomic_DNA"/>
</dbReference>
<name>A0ABX5XI14_9BACT</name>
<gene>
    <name evidence="1" type="ORF">TBK1r_03490</name>
</gene>
<reference evidence="1 2" key="1">
    <citation type="submission" date="2019-02" db="EMBL/GenBank/DDBJ databases">
        <title>Deep-cultivation of Planctomycetes and their phenomic and genomic characterization uncovers novel biology.</title>
        <authorList>
            <person name="Wiegand S."/>
            <person name="Jogler M."/>
            <person name="Boedeker C."/>
            <person name="Pinto D."/>
            <person name="Vollmers J."/>
            <person name="Rivas-Marin E."/>
            <person name="Kohn T."/>
            <person name="Peeters S.H."/>
            <person name="Heuer A."/>
            <person name="Rast P."/>
            <person name="Oberbeckmann S."/>
            <person name="Bunk B."/>
            <person name="Jeske O."/>
            <person name="Meyerdierks A."/>
            <person name="Storesund J.E."/>
            <person name="Kallscheuer N."/>
            <person name="Luecker S."/>
            <person name="Lage O.M."/>
            <person name="Pohl T."/>
            <person name="Merkel B.J."/>
            <person name="Hornburger P."/>
            <person name="Mueller R.-W."/>
            <person name="Bruemmer F."/>
            <person name="Labrenz M."/>
            <person name="Spormann A.M."/>
            <person name="Op den Camp H."/>
            <person name="Overmann J."/>
            <person name="Amann R."/>
            <person name="Jetten M.S.M."/>
            <person name="Mascher T."/>
            <person name="Medema M.H."/>
            <person name="Devos D.P."/>
            <person name="Kaster A.-K."/>
            <person name="Ovreas L."/>
            <person name="Rohde M."/>
            <person name="Galperin M.Y."/>
            <person name="Jogler C."/>
        </authorList>
    </citation>
    <scope>NUCLEOTIDE SEQUENCE [LARGE SCALE GENOMIC DNA]</scope>
    <source>
        <strain evidence="1 2">TBK1r</strain>
    </source>
</reference>
<evidence type="ECO:0000313" key="1">
    <source>
        <dbReference type="EMBL" id="QDV81432.1"/>
    </source>
</evidence>
<keyword evidence="2" id="KW-1185">Reference proteome</keyword>
<organism evidence="1 2">
    <name type="scientific">Stieleria magnilauensis</name>
    <dbReference type="NCBI Taxonomy" id="2527963"/>
    <lineage>
        <taxon>Bacteria</taxon>
        <taxon>Pseudomonadati</taxon>
        <taxon>Planctomycetota</taxon>
        <taxon>Planctomycetia</taxon>
        <taxon>Pirellulales</taxon>
        <taxon>Pirellulaceae</taxon>
        <taxon>Stieleria</taxon>
    </lineage>
</organism>